<evidence type="ECO:0000256" key="13">
    <source>
        <dbReference type="ARBA" id="ARBA00076925"/>
    </source>
</evidence>
<evidence type="ECO:0000256" key="7">
    <source>
        <dbReference type="ARBA" id="ARBA00022737"/>
    </source>
</evidence>
<accession>A0A3P8PB06</accession>
<dbReference type="Gene3D" id="3.10.20.90">
    <property type="entry name" value="Phosphatidylinositol 3-kinase Catalytic Subunit, Chain A, domain 1"/>
    <property type="match status" value="1"/>
</dbReference>
<keyword evidence="5" id="KW-0116">cAMP-binding</keyword>
<dbReference type="Pfam" id="PF00618">
    <property type="entry name" value="RasGEF_N"/>
    <property type="match status" value="1"/>
</dbReference>
<dbReference type="InterPro" id="IPR000159">
    <property type="entry name" value="RA_dom"/>
</dbReference>
<evidence type="ECO:0000256" key="9">
    <source>
        <dbReference type="ARBA" id="ARBA00023136"/>
    </source>
</evidence>
<evidence type="ECO:0000256" key="8">
    <source>
        <dbReference type="ARBA" id="ARBA00022741"/>
    </source>
</evidence>
<evidence type="ECO:0000259" key="17">
    <source>
        <dbReference type="PROSITE" id="PS50009"/>
    </source>
</evidence>
<dbReference type="CDD" id="cd00038">
    <property type="entry name" value="CAP_ED"/>
    <property type="match status" value="2"/>
</dbReference>
<dbReference type="InterPro" id="IPR000651">
    <property type="entry name" value="Ras-like_Gua-exchang_fac_N"/>
</dbReference>
<reference evidence="22" key="4">
    <citation type="submission" date="2025-09" db="UniProtKB">
        <authorList>
            <consortium name="Ensembl"/>
        </authorList>
    </citation>
    <scope>IDENTIFICATION</scope>
</reference>
<dbReference type="GO" id="GO:0005085">
    <property type="term" value="F:guanyl-nucleotide exchange factor activity"/>
    <property type="evidence" value="ECO:0007669"/>
    <property type="project" value="UniProtKB-KW"/>
</dbReference>
<dbReference type="InterPro" id="IPR000595">
    <property type="entry name" value="cNMP-bd_dom"/>
</dbReference>
<evidence type="ECO:0000256" key="4">
    <source>
        <dbReference type="ARBA" id="ARBA00022490"/>
    </source>
</evidence>
<evidence type="ECO:0000256" key="3">
    <source>
        <dbReference type="ARBA" id="ARBA00022483"/>
    </source>
</evidence>
<keyword evidence="4" id="KW-0963">Cytoplasm</keyword>
<dbReference type="FunFam" id="1.10.840.10:FF:000002">
    <property type="entry name" value="Rap guanine nucleotide exchange factor 4"/>
    <property type="match status" value="1"/>
</dbReference>
<dbReference type="Gene3D" id="1.10.10.10">
    <property type="entry name" value="Winged helix-like DNA-binding domain superfamily/Winged helix DNA-binding domain"/>
    <property type="match status" value="1"/>
</dbReference>
<dbReference type="InterPro" id="IPR036388">
    <property type="entry name" value="WH-like_DNA-bd_sf"/>
</dbReference>
<dbReference type="PROSITE" id="PS50186">
    <property type="entry name" value="DEP"/>
    <property type="match status" value="1"/>
</dbReference>
<protein>
    <recommendedName>
        <fullName evidence="12">Rap guanine nucleotide exchange factor 4</fullName>
    </recommendedName>
    <alternativeName>
        <fullName evidence="13">Exchange factor directly activated by cAMP 2</fullName>
    </alternativeName>
    <alternativeName>
        <fullName evidence="14">Exchange protein directly activated by cAMP 2</fullName>
    </alternativeName>
    <alternativeName>
        <fullName evidence="15">cAMP-regulated guanine nucleotide exchange factor II</fullName>
    </alternativeName>
</protein>
<evidence type="ECO:0000256" key="1">
    <source>
        <dbReference type="ARBA" id="ARBA00004170"/>
    </source>
</evidence>
<feature type="domain" description="Cyclic nucleotide-binding" evidence="18">
    <location>
        <begin position="370"/>
        <end position="471"/>
    </location>
</feature>
<keyword evidence="9" id="KW-0472">Membrane</keyword>
<dbReference type="GO" id="GO:0050796">
    <property type="term" value="P:regulation of insulin secretion"/>
    <property type="evidence" value="ECO:0007669"/>
    <property type="project" value="UniProtKB-ARBA"/>
</dbReference>
<keyword evidence="8" id="KW-0547">Nucleotide-binding</keyword>
<dbReference type="PRINTS" id="PR00103">
    <property type="entry name" value="CAMPKINASE"/>
</dbReference>
<dbReference type="SMART" id="SM00049">
    <property type="entry name" value="DEP"/>
    <property type="match status" value="1"/>
</dbReference>
<dbReference type="FunFam" id="1.10.8.1240:FF:000001">
    <property type="entry name" value="Rap guanine nucleotide exchange factor (GEF) 4"/>
    <property type="match status" value="1"/>
</dbReference>
<evidence type="ECO:0000256" key="5">
    <source>
        <dbReference type="ARBA" id="ARBA00022566"/>
    </source>
</evidence>
<dbReference type="GO" id="GO:0006887">
    <property type="term" value="P:exocytosis"/>
    <property type="evidence" value="ECO:0007669"/>
    <property type="project" value="UniProtKB-KW"/>
</dbReference>
<dbReference type="FunFam" id="1.10.10.10:FF:000096">
    <property type="entry name" value="Rap guanine nucleotide exchange factor 4"/>
    <property type="match status" value="1"/>
</dbReference>
<dbReference type="InterPro" id="IPR019804">
    <property type="entry name" value="Ras_G-nucl-exch_fac_CS"/>
</dbReference>
<dbReference type="InterPro" id="IPR036964">
    <property type="entry name" value="RASGEF_cat_dom_sf"/>
</dbReference>
<sequence length="940" mass="107391">MVAAHTSSHSSESAEWMICLDKRPAERSGADVDIILARLKNVKAFERFHPSLLQQICLCGFYECLEKGITIFRQGDIGTCWYAVLSGSLDVKVSETSSYQDAVTICTLGTGTAFGESILDNTPRHATIITREFSELLRIEQREFRSLWEKYHHCMAGLLAPPYGVMESGCNADRLPDKENISNNSFVVSKPLNKKSFIQSPAKPHPKCFSQVPSEKILRAGQILRNAILSRAPHMIRDRKYHLKTYRRCCVGTELVDWQLQQSSCVHSRVQAVGMWQVLLEEGVLNHVDQELSFQDKYLFYRFLDDEQEDASFPTEDERRESQEELQDTLLLLSQIGPDAHLRMILRKPPSERTADDLEIIYEELLHIKALSHLSTTVKRELAGVLIFESHAKAGTVLFNQGEEGTSWYIILKGSVNVVIYGKGVVCTLHEGDDFGKLALVNDAPRAASIVLREDNCHFLRVDKEDFNRILRDVEANTVRLKEHGQDVLVLEKSLSSSRTSVQGSSSSHYKYNVMSGTPEKILEHLLEMMRLDSQFTESDDFVLMHCVFIPNTQLCPVLIYHAQASQGSEQEKLDYTLNNKRRVIRLVMHWAAVNGDHLQEEDVSGLFLEVSLNIYEGFLFKVYCCDHTYTTIRVPVAASVREVIGAVADKLGSAEDLLLVGLSSTTLPEQEGPSTGSLASFELMSSKDVAYHMTSYDWELFHCVHELELIYHTFGRQYVKKTTVNLDLFLRRFNEIQFWVITEMCLCPQLSKRVQLLKKFIKIAAHCKEYRNLNAFFAIIMGLSNPAVCRLSQTWEKLPSKFKKFYVEFENLMDPSRNHRAYRLTVAKLEPPIIPFMPLLIKDMTFTHEGNKTFIDSLVNFEKMVRLCCASVNLFFFLFFSANWRYLLLIIALCLAADDKSPLPSKNHPDVWTYIRQLNVIDNQRMLTQLSHGLEPRRS</sequence>
<reference evidence="22 23" key="1">
    <citation type="submission" date="2018-05" db="EMBL/GenBank/DDBJ databases">
        <authorList>
            <person name="Datahose"/>
        </authorList>
    </citation>
    <scope>NUCLEOTIDE SEQUENCE</scope>
</reference>
<dbReference type="InterPro" id="IPR008937">
    <property type="entry name" value="Ras-like_GEF"/>
</dbReference>
<keyword evidence="3" id="KW-0268">Exocytosis</keyword>
<dbReference type="PROSITE" id="PS50009">
    <property type="entry name" value="RASGEF_CAT"/>
    <property type="match status" value="1"/>
</dbReference>
<dbReference type="GO" id="GO:0007265">
    <property type="term" value="P:Ras protein signal transduction"/>
    <property type="evidence" value="ECO:0007669"/>
    <property type="project" value="TreeGrafter"/>
</dbReference>
<organism evidence="22 23">
    <name type="scientific">Astatotilapia calliptera</name>
    <name type="common">Eastern happy</name>
    <name type="synonym">Chromis callipterus</name>
    <dbReference type="NCBI Taxonomy" id="8154"/>
    <lineage>
        <taxon>Eukaryota</taxon>
        <taxon>Metazoa</taxon>
        <taxon>Chordata</taxon>
        <taxon>Craniata</taxon>
        <taxon>Vertebrata</taxon>
        <taxon>Euteleostomi</taxon>
        <taxon>Actinopterygii</taxon>
        <taxon>Neopterygii</taxon>
        <taxon>Teleostei</taxon>
        <taxon>Neoteleostei</taxon>
        <taxon>Acanthomorphata</taxon>
        <taxon>Ovalentaria</taxon>
        <taxon>Cichlomorphae</taxon>
        <taxon>Cichliformes</taxon>
        <taxon>Cichlidae</taxon>
        <taxon>African cichlids</taxon>
        <taxon>Pseudocrenilabrinae</taxon>
        <taxon>Haplochromini</taxon>
        <taxon>Astatotilapia</taxon>
    </lineage>
</organism>
<dbReference type="GO" id="GO:0005886">
    <property type="term" value="C:plasma membrane"/>
    <property type="evidence" value="ECO:0007669"/>
    <property type="project" value="TreeGrafter"/>
</dbReference>
<keyword evidence="6 16" id="KW-0344">Guanine-nucleotide releasing factor</keyword>
<dbReference type="InterPro" id="IPR000591">
    <property type="entry name" value="DEP_dom"/>
</dbReference>
<dbReference type="Proteomes" id="UP000265100">
    <property type="component" value="Chromosome 16"/>
</dbReference>
<dbReference type="FunFam" id="2.60.120.10:FF:000015">
    <property type="entry name" value="Rap guanine nucleotide exchange factor 4"/>
    <property type="match status" value="1"/>
</dbReference>
<feature type="domain" description="N-terminal Ras-GEF" evidence="21">
    <location>
        <begin position="510"/>
        <end position="645"/>
    </location>
</feature>
<evidence type="ECO:0000259" key="20">
    <source>
        <dbReference type="PROSITE" id="PS50200"/>
    </source>
</evidence>
<evidence type="ECO:0000256" key="14">
    <source>
        <dbReference type="ARBA" id="ARBA00077599"/>
    </source>
</evidence>
<dbReference type="InterPro" id="IPR001895">
    <property type="entry name" value="RASGEF_cat_dom"/>
</dbReference>
<dbReference type="SUPFAM" id="SSF51206">
    <property type="entry name" value="cAMP-binding domain-like"/>
    <property type="match status" value="2"/>
</dbReference>
<dbReference type="Gene3D" id="1.10.840.10">
    <property type="entry name" value="Ras guanine-nucleotide exchange factors catalytic domain"/>
    <property type="match status" value="1"/>
</dbReference>
<dbReference type="Bgee" id="ENSACLG00000009615">
    <property type="expression patterns" value="Expressed in brain and 1 other cell type or tissue"/>
</dbReference>
<dbReference type="PROSITE" id="PS50042">
    <property type="entry name" value="CNMP_BINDING_3"/>
    <property type="match status" value="2"/>
</dbReference>
<evidence type="ECO:0000256" key="2">
    <source>
        <dbReference type="ARBA" id="ARBA00004496"/>
    </source>
</evidence>
<evidence type="ECO:0000313" key="23">
    <source>
        <dbReference type="Proteomes" id="UP000265100"/>
    </source>
</evidence>
<evidence type="ECO:0000256" key="12">
    <source>
        <dbReference type="ARBA" id="ARBA00072533"/>
    </source>
</evidence>
<dbReference type="PROSITE" id="PS00720">
    <property type="entry name" value="RASGEF"/>
    <property type="match status" value="1"/>
</dbReference>
<keyword evidence="7" id="KW-0677">Repeat</keyword>
<dbReference type="InterPro" id="IPR014710">
    <property type="entry name" value="RmlC-like_jellyroll"/>
</dbReference>
<evidence type="ECO:0000256" key="6">
    <source>
        <dbReference type="ARBA" id="ARBA00022658"/>
    </source>
</evidence>
<feature type="domain" description="Ras-associating" evidence="20">
    <location>
        <begin position="617"/>
        <end position="653"/>
    </location>
</feature>
<dbReference type="PROSITE" id="PS50212">
    <property type="entry name" value="RASGEF_NTER"/>
    <property type="match status" value="1"/>
</dbReference>
<proteinExistence type="predicted"/>
<dbReference type="SUPFAM" id="SSF46785">
    <property type="entry name" value="Winged helix' DNA-binding domain"/>
    <property type="match status" value="1"/>
</dbReference>
<reference evidence="22" key="3">
    <citation type="submission" date="2025-08" db="UniProtKB">
        <authorList>
            <consortium name="Ensembl"/>
        </authorList>
    </citation>
    <scope>IDENTIFICATION</scope>
</reference>
<evidence type="ECO:0000256" key="10">
    <source>
        <dbReference type="ARBA" id="ARBA00023149"/>
    </source>
</evidence>
<comment type="function">
    <text evidence="11">Guanine nucleotide exchange factor (GEF) for RAP1A, RAP1B and RAP2A small GTPases that is activated by binding cAMP. Seems not to activate RAB3A. Involved in cAMP-dependent, PKA-independent exocytosis through interaction with RIMS2.</text>
</comment>
<dbReference type="Pfam" id="PF00617">
    <property type="entry name" value="RasGEF"/>
    <property type="match status" value="1"/>
</dbReference>
<gene>
    <name evidence="22" type="primary">RAPGEF4</name>
</gene>
<dbReference type="GO" id="GO:0005737">
    <property type="term" value="C:cytoplasm"/>
    <property type="evidence" value="ECO:0007669"/>
    <property type="project" value="UniProtKB-SubCell"/>
</dbReference>
<evidence type="ECO:0000313" key="22">
    <source>
        <dbReference type="Ensembl" id="ENSACLP00000014185.2"/>
    </source>
</evidence>
<dbReference type="Gene3D" id="2.60.120.10">
    <property type="entry name" value="Jelly Rolls"/>
    <property type="match status" value="2"/>
</dbReference>
<evidence type="ECO:0000256" key="16">
    <source>
        <dbReference type="PROSITE-ProRule" id="PRU00168"/>
    </source>
</evidence>
<dbReference type="Pfam" id="PF00027">
    <property type="entry name" value="cNMP_binding"/>
    <property type="match status" value="2"/>
</dbReference>
<dbReference type="SMART" id="SM00100">
    <property type="entry name" value="cNMP"/>
    <property type="match status" value="2"/>
</dbReference>
<evidence type="ECO:0000259" key="19">
    <source>
        <dbReference type="PROSITE" id="PS50186"/>
    </source>
</evidence>
<evidence type="ECO:0000256" key="15">
    <source>
        <dbReference type="ARBA" id="ARBA00081536"/>
    </source>
</evidence>
<dbReference type="GO" id="GO:0007186">
    <property type="term" value="P:G protein-coupled receptor signaling pathway"/>
    <property type="evidence" value="ECO:0007669"/>
    <property type="project" value="UniProtKB-ARBA"/>
</dbReference>
<dbReference type="Gene3D" id="1.10.8.1240">
    <property type="match status" value="1"/>
</dbReference>
<dbReference type="GeneTree" id="ENSGT00940000156075"/>
<dbReference type="Gene3D" id="1.20.870.10">
    <property type="entry name" value="Son of sevenless (SoS) protein Chain: S domain 1"/>
    <property type="match status" value="1"/>
</dbReference>
<feature type="domain" description="Ras-GEF" evidence="17">
    <location>
        <begin position="686"/>
        <end position="938"/>
    </location>
</feature>
<dbReference type="CDD" id="cd04437">
    <property type="entry name" value="DEP_Epac"/>
    <property type="match status" value="1"/>
</dbReference>
<keyword evidence="10" id="KW-0114">cAMP</keyword>
<evidence type="ECO:0000259" key="21">
    <source>
        <dbReference type="PROSITE" id="PS50212"/>
    </source>
</evidence>
<feature type="domain" description="Cyclic nucleotide-binding" evidence="18">
    <location>
        <begin position="44"/>
        <end position="147"/>
    </location>
</feature>
<dbReference type="PANTHER" id="PTHR23113:SF175">
    <property type="entry name" value="RAP GUANINE NUCLEOTIDE EXCHANGE FACTOR 4"/>
    <property type="match status" value="1"/>
</dbReference>
<dbReference type="SUPFAM" id="SSF48366">
    <property type="entry name" value="Ras GEF"/>
    <property type="match status" value="1"/>
</dbReference>
<dbReference type="PROSITE" id="PS50200">
    <property type="entry name" value="RA"/>
    <property type="match status" value="1"/>
</dbReference>
<dbReference type="Ensembl" id="ENSACLT00000014528.2">
    <property type="protein sequence ID" value="ENSACLP00000014185.2"/>
    <property type="gene ID" value="ENSACLG00000009615.2"/>
</dbReference>
<name>A0A3P8PB06_ASTCA</name>
<comment type="subcellular location">
    <subcellularLocation>
        <location evidence="2">Cytoplasm</location>
    </subcellularLocation>
    <subcellularLocation>
        <location evidence="1">Membrane</location>
        <topology evidence="1">Peripheral membrane protein</topology>
    </subcellularLocation>
</comment>
<evidence type="ECO:0000256" key="11">
    <source>
        <dbReference type="ARBA" id="ARBA00057413"/>
    </source>
</evidence>
<dbReference type="CDD" id="cd00155">
    <property type="entry name" value="RasGEF"/>
    <property type="match status" value="1"/>
</dbReference>
<evidence type="ECO:0000259" key="18">
    <source>
        <dbReference type="PROSITE" id="PS50042"/>
    </source>
</evidence>
<dbReference type="InterPro" id="IPR023578">
    <property type="entry name" value="Ras_GEF_dom_sf"/>
</dbReference>
<dbReference type="Pfam" id="PF00610">
    <property type="entry name" value="DEP"/>
    <property type="match status" value="1"/>
</dbReference>
<keyword evidence="23" id="KW-1185">Reference proteome</keyword>
<dbReference type="SMART" id="SM00147">
    <property type="entry name" value="RasGEF"/>
    <property type="match status" value="1"/>
</dbReference>
<dbReference type="InterPro" id="IPR018490">
    <property type="entry name" value="cNMP-bd_dom_sf"/>
</dbReference>
<dbReference type="PANTHER" id="PTHR23113">
    <property type="entry name" value="GUANINE NUCLEOTIDE EXCHANGE FACTOR"/>
    <property type="match status" value="1"/>
</dbReference>
<dbReference type="GO" id="GO:0030552">
    <property type="term" value="F:cAMP binding"/>
    <property type="evidence" value="ECO:0007669"/>
    <property type="project" value="UniProtKB-KW"/>
</dbReference>
<reference evidence="23" key="2">
    <citation type="submission" date="2023-03" db="EMBL/GenBank/DDBJ databases">
        <authorList>
            <consortium name="Wellcome Sanger Institute Data Sharing"/>
        </authorList>
    </citation>
    <scope>NUCLEOTIDE SEQUENCE [LARGE SCALE GENOMIC DNA]</scope>
</reference>
<dbReference type="AlphaFoldDB" id="A0A3P8PB06"/>
<dbReference type="InterPro" id="IPR036390">
    <property type="entry name" value="WH_DNA-bd_sf"/>
</dbReference>
<feature type="domain" description="DEP" evidence="19">
    <location>
        <begin position="230"/>
        <end position="305"/>
    </location>
</feature>